<name>A0AAU9IVH0_9CILI</name>
<keyword evidence="1" id="KW-1133">Transmembrane helix</keyword>
<keyword evidence="1" id="KW-0472">Membrane</keyword>
<reference evidence="2" key="1">
    <citation type="submission" date="2021-09" db="EMBL/GenBank/DDBJ databases">
        <authorList>
            <consortium name="AG Swart"/>
            <person name="Singh M."/>
            <person name="Singh A."/>
            <person name="Seah K."/>
            <person name="Emmerich C."/>
        </authorList>
    </citation>
    <scope>NUCLEOTIDE SEQUENCE</scope>
    <source>
        <strain evidence="2">ATCC30299</strain>
    </source>
</reference>
<keyword evidence="3" id="KW-1185">Reference proteome</keyword>
<feature type="transmembrane region" description="Helical" evidence="1">
    <location>
        <begin position="181"/>
        <end position="201"/>
    </location>
</feature>
<evidence type="ECO:0000313" key="3">
    <source>
        <dbReference type="Proteomes" id="UP001162131"/>
    </source>
</evidence>
<accession>A0AAU9IVH0</accession>
<feature type="transmembrane region" description="Helical" evidence="1">
    <location>
        <begin position="353"/>
        <end position="374"/>
    </location>
</feature>
<dbReference type="SUPFAM" id="SSF53850">
    <property type="entry name" value="Periplasmic binding protein-like II"/>
    <property type="match status" value="1"/>
</dbReference>
<evidence type="ECO:0000256" key="1">
    <source>
        <dbReference type="SAM" id="Phobius"/>
    </source>
</evidence>
<gene>
    <name evidence="2" type="ORF">BSTOLATCC_MIC21002</name>
</gene>
<sequence>MVLYLLLLSLASGFKVIVRDNYPLSSCDRTGYEVEFLLQSFAKSNLVENTDFSISCETSTDDTQNSLLSDDVIAIGGIPITSTWMEKGISFSYPTMTSGLNVLVNKQESGSPWKLFKVFAIEIWILLLVTPLILGFISWGYANIIHGKLMPGLSDIDTLIELIWNSYSSWMLRNDADDKGVGKLLSCAIGIAMTMMFYGYITSYVITTYEELQSFVVSYADVVGELVIVDPNYQDMAGEYAFYYYVFDDNFYDKFDVALEYLKNKTVLGLISDHCFLAYKAEQYSDYVLPSSPFLPYRFAAAIGQGVSSSDIKKINKAFSDFTMTNSPTDLTEKYNLFIDQAIRKQRSIDARIAQWLFVIVIIVSIFSIGLSIWNHPKFRSKTWGNFCVKQIYSAETDYDNATQRSDINLVKNTRSVSEIQLTIDNTQDFSERELPLPFISDMREEQLKLIRNATLSLIMYEHNFLANIDKLISFVEDETQRKGNMTEQMHKLLEKIDKMPKY</sequence>
<comment type="caution">
    <text evidence="2">The sequence shown here is derived from an EMBL/GenBank/DDBJ whole genome shotgun (WGS) entry which is preliminary data.</text>
</comment>
<dbReference type="EMBL" id="CAJZBQ010000020">
    <property type="protein sequence ID" value="CAG9318529.1"/>
    <property type="molecule type" value="Genomic_DNA"/>
</dbReference>
<proteinExistence type="predicted"/>
<organism evidence="2 3">
    <name type="scientific">Blepharisma stoltei</name>
    <dbReference type="NCBI Taxonomy" id="1481888"/>
    <lineage>
        <taxon>Eukaryota</taxon>
        <taxon>Sar</taxon>
        <taxon>Alveolata</taxon>
        <taxon>Ciliophora</taxon>
        <taxon>Postciliodesmatophora</taxon>
        <taxon>Heterotrichea</taxon>
        <taxon>Heterotrichida</taxon>
        <taxon>Blepharismidae</taxon>
        <taxon>Blepharisma</taxon>
    </lineage>
</organism>
<keyword evidence="1" id="KW-0812">Transmembrane</keyword>
<dbReference type="Proteomes" id="UP001162131">
    <property type="component" value="Unassembled WGS sequence"/>
</dbReference>
<dbReference type="AlphaFoldDB" id="A0AAU9IVH0"/>
<protein>
    <recommendedName>
        <fullName evidence="4">Solute-binding protein family 3/N-terminal domain-containing protein</fullName>
    </recommendedName>
</protein>
<feature type="transmembrane region" description="Helical" evidence="1">
    <location>
        <begin position="123"/>
        <end position="142"/>
    </location>
</feature>
<evidence type="ECO:0000313" key="2">
    <source>
        <dbReference type="EMBL" id="CAG9318529.1"/>
    </source>
</evidence>
<evidence type="ECO:0008006" key="4">
    <source>
        <dbReference type="Google" id="ProtNLM"/>
    </source>
</evidence>